<dbReference type="InterPro" id="IPR003582">
    <property type="entry name" value="ShKT_dom"/>
</dbReference>
<keyword evidence="2" id="KW-1015">Disulfide bond</keyword>
<dbReference type="Proteomes" id="UP000035642">
    <property type="component" value="Unassembled WGS sequence"/>
</dbReference>
<evidence type="ECO:0000259" key="4">
    <source>
        <dbReference type="PROSITE" id="PS51670"/>
    </source>
</evidence>
<dbReference type="PANTHER" id="PTHR46219">
    <property type="entry name" value="PROTEIN CBG11138"/>
    <property type="match status" value="1"/>
</dbReference>
<dbReference type="SMART" id="SM00254">
    <property type="entry name" value="ShKT"/>
    <property type="match status" value="4"/>
</dbReference>
<evidence type="ECO:0000256" key="2">
    <source>
        <dbReference type="ARBA" id="ARBA00023157"/>
    </source>
</evidence>
<organism evidence="5 6">
    <name type="scientific">Angiostrongylus cantonensis</name>
    <name type="common">Rat lungworm</name>
    <dbReference type="NCBI Taxonomy" id="6313"/>
    <lineage>
        <taxon>Eukaryota</taxon>
        <taxon>Metazoa</taxon>
        <taxon>Ecdysozoa</taxon>
        <taxon>Nematoda</taxon>
        <taxon>Chromadorea</taxon>
        <taxon>Rhabditida</taxon>
        <taxon>Rhabditina</taxon>
        <taxon>Rhabditomorpha</taxon>
        <taxon>Strongyloidea</taxon>
        <taxon>Metastrongylidae</taxon>
        <taxon>Angiostrongylus</taxon>
    </lineage>
</organism>
<evidence type="ECO:0000313" key="5">
    <source>
        <dbReference type="Proteomes" id="UP000035642"/>
    </source>
</evidence>
<reference evidence="6" key="2">
    <citation type="submission" date="2017-02" db="UniProtKB">
        <authorList>
            <consortium name="WormBaseParasite"/>
        </authorList>
    </citation>
    <scope>IDENTIFICATION</scope>
</reference>
<dbReference type="AlphaFoldDB" id="A0A0K0D057"/>
<evidence type="ECO:0000256" key="3">
    <source>
        <dbReference type="PROSITE-ProRule" id="PRU01005"/>
    </source>
</evidence>
<keyword evidence="1" id="KW-0732">Signal</keyword>
<proteinExistence type="predicted"/>
<dbReference type="PANTHER" id="PTHR46219:SF5">
    <property type="entry name" value="SHKT DOMAIN-CONTAINING PROTEIN"/>
    <property type="match status" value="1"/>
</dbReference>
<evidence type="ECO:0000256" key="1">
    <source>
        <dbReference type="ARBA" id="ARBA00022729"/>
    </source>
</evidence>
<evidence type="ECO:0000313" key="6">
    <source>
        <dbReference type="WBParaSite" id="ACAC_0000343001-mRNA-1"/>
    </source>
</evidence>
<feature type="domain" description="ShKT" evidence="4">
    <location>
        <begin position="98"/>
        <end position="138"/>
    </location>
</feature>
<reference evidence="5" key="1">
    <citation type="submission" date="2012-09" db="EMBL/GenBank/DDBJ databases">
        <authorList>
            <person name="Martin A.A."/>
        </authorList>
    </citation>
    <scope>NUCLEOTIDE SEQUENCE</scope>
</reference>
<protein>
    <submittedName>
        <fullName evidence="6">ShTK domain protein</fullName>
    </submittedName>
</protein>
<dbReference type="Gene3D" id="1.10.10.1940">
    <property type="match status" value="3"/>
</dbReference>
<dbReference type="WBParaSite" id="ACAC_0000343001-mRNA-1">
    <property type="protein sequence ID" value="ACAC_0000343001-mRNA-1"/>
    <property type="gene ID" value="ACAC_0000343001"/>
</dbReference>
<comment type="caution">
    <text evidence="3">Lacks conserved residue(s) required for the propagation of feature annotation.</text>
</comment>
<feature type="domain" description="ShKT" evidence="4">
    <location>
        <begin position="1"/>
        <end position="40"/>
    </location>
</feature>
<dbReference type="Pfam" id="PF01549">
    <property type="entry name" value="ShK"/>
    <property type="match status" value="4"/>
</dbReference>
<accession>A0A0K0D057</accession>
<dbReference type="PROSITE" id="PS51670">
    <property type="entry name" value="SHKT"/>
    <property type="match status" value="2"/>
</dbReference>
<keyword evidence="5" id="KW-1185">Reference proteome</keyword>
<sequence>LDRVNPRTGVSDCPRVAYLCNDSVYFTLMTEQCPRTCNRCPETGNTALPPTCVDRVNPRTGVSDCPKRAYLCKNSVYFTLMTELTDLPHTRDLEHVTCLDRVNPRTGVSDCPGVAYLCNDSVYFTLMTEQCPRTCNRCPETGNTALPPTCVDRVNPRTGVSDCPKRAYLCNNSVYFTLMTEQCPMTCNRCPGAV</sequence>
<name>A0A0K0D057_ANGCA</name>
<dbReference type="FunFam" id="1.10.10.1940:FF:000002">
    <property type="entry name" value="PHAryngeal gland Toxin-related"/>
    <property type="match status" value="3"/>
</dbReference>
<dbReference type="STRING" id="6313.A0A0K0D057"/>
<dbReference type="Gene3D" id="1.10.10.1870">
    <property type="entry name" value="ShTK domain-like"/>
    <property type="match status" value="1"/>
</dbReference>